<dbReference type="AlphaFoldDB" id="A0A9W6YY85"/>
<organism evidence="2 3">
    <name type="scientific">Ambrosiozyma monospora</name>
    <name type="common">Yeast</name>
    <name type="synonym">Endomycopsis monosporus</name>
    <dbReference type="NCBI Taxonomy" id="43982"/>
    <lineage>
        <taxon>Eukaryota</taxon>
        <taxon>Fungi</taxon>
        <taxon>Dikarya</taxon>
        <taxon>Ascomycota</taxon>
        <taxon>Saccharomycotina</taxon>
        <taxon>Pichiomycetes</taxon>
        <taxon>Pichiales</taxon>
        <taxon>Pichiaceae</taxon>
        <taxon>Ambrosiozyma</taxon>
    </lineage>
</organism>
<dbReference type="InterPro" id="IPR016024">
    <property type="entry name" value="ARM-type_fold"/>
</dbReference>
<dbReference type="GO" id="GO:0030126">
    <property type="term" value="C:COPI vesicle coat"/>
    <property type="evidence" value="ECO:0007669"/>
    <property type="project" value="TreeGrafter"/>
</dbReference>
<dbReference type="PANTHER" id="PTHR10635:SF0">
    <property type="entry name" value="COATOMER SUBUNIT BETA"/>
    <property type="match status" value="1"/>
</dbReference>
<dbReference type="Pfam" id="PF01602">
    <property type="entry name" value="Adaptin_N"/>
    <property type="match status" value="1"/>
</dbReference>
<dbReference type="InterPro" id="IPR011989">
    <property type="entry name" value="ARM-like"/>
</dbReference>
<comment type="caution">
    <text evidence="2">The sequence shown here is derived from an EMBL/GenBank/DDBJ whole genome shotgun (WGS) entry which is preliminary data.</text>
</comment>
<dbReference type="OrthoDB" id="10261439at2759"/>
<dbReference type="EMBL" id="BSXU01002135">
    <property type="protein sequence ID" value="GMG34610.1"/>
    <property type="molecule type" value="Genomic_DNA"/>
</dbReference>
<proteinExistence type="predicted"/>
<evidence type="ECO:0000313" key="2">
    <source>
        <dbReference type="EMBL" id="GMG34610.1"/>
    </source>
</evidence>
<dbReference type="PANTHER" id="PTHR10635">
    <property type="entry name" value="COATOMER SUBUNIT BETA"/>
    <property type="match status" value="1"/>
</dbReference>
<dbReference type="GO" id="GO:0006891">
    <property type="term" value="P:intra-Golgi vesicle-mediated transport"/>
    <property type="evidence" value="ECO:0007669"/>
    <property type="project" value="TreeGrafter"/>
</dbReference>
<dbReference type="InterPro" id="IPR002553">
    <property type="entry name" value="Clathrin/coatomer_adapt-like_N"/>
</dbReference>
<sequence>MSSDISYTLVFEPDSANRPSQNDFKNILEKGDDDRKIDAMKQILICMLNSDPMPGLLMHIIRYVMPSRNKDLKKLLYFYWEICQKYDSEGKLKHEMILVCNAIQHDLQHPNEFIRGNTLRFLSKLKEPELLEPLVPSCRQCLEHRHAYVRKNAVFAINSIYKVSEHLIPDAPELLADFLAVESDATCRRNAFVCLGQLDREAALRYIQEQSIASLDPLIQLSFIEFIRRDAAIAPDLKNQYLIIVSELLDSTNSAVVYEAATTLSVLSNSQVAVTSAAGKFIELAIKEANNNVKLIALARVSELHTKNEGMLDDTCLDILRVLSSPSMEVRSAALDITLKLVSSKNVDDVVKLLKKELQKTYTSQEEKNSEIHS</sequence>
<dbReference type="InterPro" id="IPR016460">
    <property type="entry name" value="COPB1"/>
</dbReference>
<reference evidence="2" key="1">
    <citation type="submission" date="2023-04" db="EMBL/GenBank/DDBJ databases">
        <title>Ambrosiozyma monospora NBRC 1965.</title>
        <authorList>
            <person name="Ichikawa N."/>
            <person name="Sato H."/>
            <person name="Tonouchi N."/>
        </authorList>
    </citation>
    <scope>NUCLEOTIDE SEQUENCE</scope>
    <source>
        <strain evidence="2">NBRC 1965</strain>
    </source>
</reference>
<dbReference type="Gene3D" id="1.25.10.10">
    <property type="entry name" value="Leucine-rich Repeat Variant"/>
    <property type="match status" value="1"/>
</dbReference>
<dbReference type="SUPFAM" id="SSF48371">
    <property type="entry name" value="ARM repeat"/>
    <property type="match status" value="1"/>
</dbReference>
<evidence type="ECO:0000259" key="1">
    <source>
        <dbReference type="Pfam" id="PF01602"/>
    </source>
</evidence>
<feature type="domain" description="Clathrin/coatomer adaptor adaptin-like N-terminal" evidence="1">
    <location>
        <begin position="19"/>
        <end position="360"/>
    </location>
</feature>
<keyword evidence="3" id="KW-1185">Reference proteome</keyword>
<protein>
    <submittedName>
        <fullName evidence="2">Unnamed protein product</fullName>
    </submittedName>
</protein>
<dbReference type="Proteomes" id="UP001165063">
    <property type="component" value="Unassembled WGS sequence"/>
</dbReference>
<name>A0A9W6YY85_AMBMO</name>
<dbReference type="GO" id="GO:0006886">
    <property type="term" value="P:intracellular protein transport"/>
    <property type="evidence" value="ECO:0007669"/>
    <property type="project" value="InterPro"/>
</dbReference>
<evidence type="ECO:0000313" key="3">
    <source>
        <dbReference type="Proteomes" id="UP001165063"/>
    </source>
</evidence>
<gene>
    <name evidence="2" type="ORF">Amon01_000443000</name>
</gene>
<accession>A0A9W6YY85</accession>
<dbReference type="GO" id="GO:0006888">
    <property type="term" value="P:endoplasmic reticulum to Golgi vesicle-mediated transport"/>
    <property type="evidence" value="ECO:0007669"/>
    <property type="project" value="TreeGrafter"/>
</dbReference>